<sequence length="465" mass="49872">MDSAFDGYRWETARGGSIPAGAVPHGYEEDGEPLWVCRVRMHGGVHPGQVRPAFGAARTTWAGEVVRVDEYEVLMDRGVWGIAFGGAVPADAVPAGRESDGEPLYVARAAVAPGALRIGKVRRAFRAANIGYGDAEGTAWSYEVLLRPPAAVPVRGRRTGVQMDPTYADFGSEPPRVGNVAITDVDRSSAAGDHLAIGAGGSVELEFYVPDPTVVGEACVAIRALASMLSRAPGYAPLTVRLNGRPLADRLRIPNGGGLPQRLAFAVPAEELTAGRNTLRIESGVDARSMLWLYRVTIDPMHAHDQAGLALERQAIAEPVLRYATDVGAITIFIDRGEQAVLDQVAWADESGAEYAITFEKQQAAFYGWRRQPGGEPTEFRGRLTQRGTVAKEAWRFSTQEGWAGGWHRSGDLLVSVTVAGRPVTRLAWRDLRGNNGTVAFGGGGFLGTYQRVGEGPIGYRSRPA</sequence>
<comment type="caution">
    <text evidence="2">The sequence shown here is derived from an EMBL/GenBank/DDBJ whole genome shotgun (WGS) entry which is preliminary data.</text>
</comment>
<proteinExistence type="predicted"/>
<keyword evidence="3" id="KW-1185">Reference proteome</keyword>
<evidence type="ECO:0000259" key="1">
    <source>
        <dbReference type="Pfam" id="PF17882"/>
    </source>
</evidence>
<dbReference type="EMBL" id="JACCHK010000001">
    <property type="protein sequence ID" value="NYH45743.1"/>
    <property type="molecule type" value="Genomic_DNA"/>
</dbReference>
<dbReference type="InterPro" id="IPR040964">
    <property type="entry name" value="SBD"/>
</dbReference>
<dbReference type="Proteomes" id="UP000523545">
    <property type="component" value="Unassembled WGS sequence"/>
</dbReference>
<gene>
    <name evidence="2" type="ORF">HNR22_005470</name>
</gene>
<accession>A0A7Y9X7Z6</accession>
<dbReference type="PANTHER" id="PTHR31649">
    <property type="entry name" value="AGAP009604-PA"/>
    <property type="match status" value="1"/>
</dbReference>
<dbReference type="Pfam" id="PF17882">
    <property type="entry name" value="SBD"/>
    <property type="match status" value="2"/>
</dbReference>
<feature type="domain" description="OAA-family lectin sugar binding" evidence="1">
    <location>
        <begin position="396"/>
        <end position="463"/>
    </location>
</feature>
<evidence type="ECO:0000313" key="3">
    <source>
        <dbReference type="Proteomes" id="UP000523545"/>
    </source>
</evidence>
<reference evidence="2 3" key="1">
    <citation type="submission" date="2020-07" db="EMBL/GenBank/DDBJ databases">
        <title>Sequencing the genomes of 1000 actinobacteria strains.</title>
        <authorList>
            <person name="Klenk H.-P."/>
        </authorList>
    </citation>
    <scope>NUCLEOTIDE SEQUENCE [LARGE SCALE GENOMIC DNA]</scope>
    <source>
        <strain evidence="2 3">DSM 45876</strain>
    </source>
</reference>
<dbReference type="PANTHER" id="PTHR31649:SF1">
    <property type="entry name" value="FARNESOIC ACID O-METHYL TRANSFERASE DOMAIN-CONTAINING PROTEIN"/>
    <property type="match status" value="1"/>
</dbReference>
<dbReference type="RefSeq" id="WP_179782765.1">
    <property type="nucleotide sequence ID" value="NZ_JACCHK010000001.1"/>
</dbReference>
<dbReference type="Pfam" id="PF11901">
    <property type="entry name" value="DM9"/>
    <property type="match status" value="1"/>
</dbReference>
<organism evidence="2 3">
    <name type="scientific">Micromonospora jinlongensis</name>
    <dbReference type="NCBI Taxonomy" id="1287877"/>
    <lineage>
        <taxon>Bacteria</taxon>
        <taxon>Bacillati</taxon>
        <taxon>Actinomycetota</taxon>
        <taxon>Actinomycetes</taxon>
        <taxon>Micromonosporales</taxon>
        <taxon>Micromonosporaceae</taxon>
        <taxon>Micromonospora</taxon>
    </lineage>
</organism>
<dbReference type="AlphaFoldDB" id="A0A7Y9X7Z6"/>
<dbReference type="InterPro" id="IPR006616">
    <property type="entry name" value="DM9_repeat"/>
</dbReference>
<feature type="domain" description="OAA-family lectin sugar binding" evidence="1">
    <location>
        <begin position="328"/>
        <end position="385"/>
    </location>
</feature>
<dbReference type="SMART" id="SM00696">
    <property type="entry name" value="DM9"/>
    <property type="match status" value="2"/>
</dbReference>
<evidence type="ECO:0000313" key="2">
    <source>
        <dbReference type="EMBL" id="NYH45743.1"/>
    </source>
</evidence>
<protein>
    <recommendedName>
        <fullName evidence="1">OAA-family lectin sugar binding domain-containing protein</fullName>
    </recommendedName>
</protein>
<name>A0A7Y9X7Z6_9ACTN</name>